<keyword evidence="10 11" id="KW-0030">Aminoacyl-tRNA synthetase</keyword>
<dbReference type="AlphaFoldDB" id="A0A2T9X3L4"/>
<protein>
    <recommendedName>
        <fullName evidence="11">Phenylalanine--tRNA ligase alpha subunit</fullName>
        <ecNumber evidence="11">6.1.1.20</ecNumber>
    </recommendedName>
    <alternativeName>
        <fullName evidence="11">Phenylalanyl-tRNA synthetase alpha subunit</fullName>
        <shortName evidence="11">PheRS</shortName>
    </alternativeName>
</protein>
<evidence type="ECO:0000256" key="1">
    <source>
        <dbReference type="ARBA" id="ARBA00004496"/>
    </source>
</evidence>
<keyword evidence="8 11" id="KW-0460">Magnesium</keyword>
<evidence type="ECO:0000256" key="6">
    <source>
        <dbReference type="ARBA" id="ARBA00022741"/>
    </source>
</evidence>
<dbReference type="InterPro" id="IPR045864">
    <property type="entry name" value="aa-tRNA-synth_II/BPL/LPL"/>
</dbReference>
<comment type="subunit">
    <text evidence="11">Tetramer of two alpha and two beta subunits.</text>
</comment>
<dbReference type="Gene3D" id="1.10.10.2330">
    <property type="match status" value="1"/>
</dbReference>
<dbReference type="InterPro" id="IPR002319">
    <property type="entry name" value="Phenylalanyl-tRNA_Synthase"/>
</dbReference>
<comment type="cofactor">
    <cofactor evidence="11">
        <name>Mg(2+)</name>
        <dbReference type="ChEBI" id="CHEBI:18420"/>
    </cofactor>
    <text evidence="11">Binds 2 magnesium ions per tetramer.</text>
</comment>
<evidence type="ECO:0000256" key="7">
    <source>
        <dbReference type="ARBA" id="ARBA00022840"/>
    </source>
</evidence>
<dbReference type="CDD" id="cd00496">
    <property type="entry name" value="PheRS_alpha_core"/>
    <property type="match status" value="1"/>
</dbReference>
<keyword evidence="9 11" id="KW-0648">Protein biosynthesis</keyword>
<dbReference type="NCBIfam" id="NF003210">
    <property type="entry name" value="PRK04172.1"/>
    <property type="match status" value="1"/>
</dbReference>
<evidence type="ECO:0000256" key="11">
    <source>
        <dbReference type="HAMAP-Rule" id="MF_00282"/>
    </source>
</evidence>
<feature type="binding site" evidence="11">
    <location>
        <position position="391"/>
    </location>
    <ligand>
        <name>L-phenylalanine</name>
        <dbReference type="ChEBI" id="CHEBI:58095"/>
    </ligand>
</feature>
<dbReference type="GO" id="GO:0000287">
    <property type="term" value="F:magnesium ion binding"/>
    <property type="evidence" value="ECO:0007669"/>
    <property type="project" value="UniProtKB-UniRule"/>
</dbReference>
<dbReference type="PANTHER" id="PTHR11538:SF40">
    <property type="entry name" value="PHENYLALANINE--TRNA LIGASE ALPHA SUBUNIT"/>
    <property type="match status" value="1"/>
</dbReference>
<dbReference type="SUPFAM" id="SSF55681">
    <property type="entry name" value="Class II aaRS and biotin synthetases"/>
    <property type="match status" value="1"/>
</dbReference>
<dbReference type="HAMAP" id="MF_00282">
    <property type="entry name" value="Phe_tRNA_synth_alpha2"/>
    <property type="match status" value="1"/>
</dbReference>
<dbReference type="GO" id="GO:0000049">
    <property type="term" value="F:tRNA binding"/>
    <property type="evidence" value="ECO:0007669"/>
    <property type="project" value="InterPro"/>
</dbReference>
<dbReference type="NCBIfam" id="TIGR00468">
    <property type="entry name" value="pheS"/>
    <property type="match status" value="1"/>
</dbReference>
<dbReference type="Gene3D" id="3.30.930.10">
    <property type="entry name" value="Bira Bifunctional Protein, Domain 2"/>
    <property type="match status" value="1"/>
</dbReference>
<gene>
    <name evidence="11" type="primary">pheS</name>
    <name evidence="13" type="ORF">DDW13_06590</name>
</gene>
<comment type="caution">
    <text evidence="13">The sequence shown here is derived from an EMBL/GenBank/DDBJ whole genome shotgun (WGS) entry which is preliminary data.</text>
</comment>
<evidence type="ECO:0000256" key="3">
    <source>
        <dbReference type="ARBA" id="ARBA00022490"/>
    </source>
</evidence>
<dbReference type="Gene3D" id="1.10.10.2320">
    <property type="match status" value="1"/>
</dbReference>
<dbReference type="Proteomes" id="UP000245638">
    <property type="component" value="Unassembled WGS sequence"/>
</dbReference>
<comment type="subcellular location">
    <subcellularLocation>
        <location evidence="1 11">Cytoplasm</location>
    </subcellularLocation>
</comment>
<evidence type="ECO:0000256" key="2">
    <source>
        <dbReference type="ARBA" id="ARBA00006703"/>
    </source>
</evidence>
<keyword evidence="5 11" id="KW-0479">Metal-binding</keyword>
<comment type="caution">
    <text evidence="11">Lacks conserved residue(s) required for the propagation of feature annotation.</text>
</comment>
<dbReference type="PANTHER" id="PTHR11538">
    <property type="entry name" value="PHENYLALANYL-TRNA SYNTHETASE"/>
    <property type="match status" value="1"/>
</dbReference>
<evidence type="ECO:0000256" key="4">
    <source>
        <dbReference type="ARBA" id="ARBA00022598"/>
    </source>
</evidence>
<dbReference type="PROSITE" id="PS50862">
    <property type="entry name" value="AA_TRNA_LIGASE_II"/>
    <property type="match status" value="1"/>
</dbReference>
<feature type="binding site" evidence="11">
    <location>
        <begin position="351"/>
        <end position="353"/>
    </location>
    <ligand>
        <name>L-phenylalanine</name>
        <dbReference type="ChEBI" id="CHEBI:58095"/>
    </ligand>
</feature>
<proteinExistence type="inferred from homology"/>
<keyword evidence="4 11" id="KW-0436">Ligase</keyword>
<name>A0A2T9X3L4_9CREN</name>
<feature type="domain" description="Aminoacyl-transfer RNA synthetases class-II family profile" evidence="12">
    <location>
        <begin position="226"/>
        <end position="445"/>
    </location>
</feature>
<dbReference type="EMBL" id="QEFD01000192">
    <property type="protein sequence ID" value="PVU74667.1"/>
    <property type="molecule type" value="Genomic_DNA"/>
</dbReference>
<evidence type="ECO:0000256" key="5">
    <source>
        <dbReference type="ARBA" id="ARBA00022723"/>
    </source>
</evidence>
<reference evidence="13 14" key="1">
    <citation type="journal article" date="2015" name="Appl. Environ. Microbiol.">
        <title>Nanoarchaeota, Their Sulfolobales Host, and Nanoarchaeota Virus Distribution across Yellowstone National Park Hot Springs.</title>
        <authorList>
            <person name="Munson-McGee J.H."/>
            <person name="Field E.K."/>
            <person name="Bateson M."/>
            <person name="Rooney C."/>
            <person name="Stepanauskas R."/>
            <person name="Young M.J."/>
        </authorList>
    </citation>
    <scope>NUCLEOTIDE SEQUENCE [LARGE SCALE GENOMIC DNA]</scope>
    <source>
        <strain evidence="13">SCGC AC-742_N10</strain>
    </source>
</reference>
<accession>A0A2T9X3L4</accession>
<comment type="similarity">
    <text evidence="2 11">Belongs to the class-II aminoacyl-tRNA synthetase family. Phe-tRNA synthetase alpha subunit type 2 subfamily.</text>
</comment>
<dbReference type="InterPro" id="IPR006195">
    <property type="entry name" value="aa-tRNA-synth_II"/>
</dbReference>
<dbReference type="InterPro" id="IPR022917">
    <property type="entry name" value="Phe_tRNA_ligase_alpha_bac/arc"/>
</dbReference>
<dbReference type="EC" id="6.1.1.20" evidence="11"/>
<feature type="binding site" evidence="11">
    <location>
        <position position="312"/>
    </location>
    <ligand>
        <name>L-phenylalanine</name>
        <dbReference type="ChEBI" id="CHEBI:58095"/>
    </ligand>
</feature>
<dbReference type="Gene3D" id="3.30.1370.240">
    <property type="match status" value="1"/>
</dbReference>
<feature type="binding site" evidence="11">
    <location>
        <position position="393"/>
    </location>
    <ligand>
        <name>Mg(2+)</name>
        <dbReference type="ChEBI" id="CHEBI:18420"/>
        <note>ligand shared with heterodimeric partner</note>
    </ligand>
</feature>
<comment type="catalytic activity">
    <reaction evidence="11">
        <text>tRNA(Phe) + L-phenylalanine + ATP = L-phenylalanyl-tRNA(Phe) + AMP + diphosphate + H(+)</text>
        <dbReference type="Rhea" id="RHEA:19413"/>
        <dbReference type="Rhea" id="RHEA-COMP:9668"/>
        <dbReference type="Rhea" id="RHEA-COMP:9699"/>
        <dbReference type="ChEBI" id="CHEBI:15378"/>
        <dbReference type="ChEBI" id="CHEBI:30616"/>
        <dbReference type="ChEBI" id="CHEBI:33019"/>
        <dbReference type="ChEBI" id="CHEBI:58095"/>
        <dbReference type="ChEBI" id="CHEBI:78442"/>
        <dbReference type="ChEBI" id="CHEBI:78531"/>
        <dbReference type="ChEBI" id="CHEBI:456215"/>
        <dbReference type="EC" id="6.1.1.20"/>
    </reaction>
</comment>
<keyword evidence="6 11" id="KW-0547">Nucleotide-binding</keyword>
<keyword evidence="7 11" id="KW-0067">ATP-binding</keyword>
<evidence type="ECO:0000256" key="9">
    <source>
        <dbReference type="ARBA" id="ARBA00022917"/>
    </source>
</evidence>
<organism evidence="13 14">
    <name type="scientific">Acidianus hospitalis</name>
    <dbReference type="NCBI Taxonomy" id="563177"/>
    <lineage>
        <taxon>Archaea</taxon>
        <taxon>Thermoproteota</taxon>
        <taxon>Thermoprotei</taxon>
        <taxon>Sulfolobales</taxon>
        <taxon>Sulfolobaceae</taxon>
        <taxon>Acidianus</taxon>
    </lineage>
</organism>
<keyword evidence="3 11" id="KW-0963">Cytoplasm</keyword>
<dbReference type="GO" id="GO:0005737">
    <property type="term" value="C:cytoplasm"/>
    <property type="evidence" value="ECO:0007669"/>
    <property type="project" value="UniProtKB-SubCell"/>
</dbReference>
<dbReference type="InterPro" id="IPR004529">
    <property type="entry name" value="Phe-tRNA-synth_IIc_asu"/>
</dbReference>
<sequence>MLSENEIKIIDFLKKKENKSAYSTELSSVIPETAVFSLAYLLKDKGYVSVKEEEKENIILTKEGEERLKEGLPEDNLINFLKGESKKIQEVAKTFKDFNIALSWARKKGLIKVDKGEIIPLKLSYVSPEYVVLKKISSSQDLSEDDKKYLKELESRGLIEIKKNKVLLLTLLKEPEIRPTITYLTPELLRNKEWTKYELKEYNVEALPPFIPLGKKHYFKEFLEHVKDVMVSLGFKEVKSDFVEMEFYNFDMLFQAQDHPAREIHDSFKVNGKGELLNQNLVKRVKEVHEKWWKYSWNQEVAKSLVLRSQTTATTARVLSTSPNKEIKVFTIGKVFRPDAIDATHLIEFHQLDGLVIEENFNFRELLSTLRAIFSGIGIKEVKFKPAYFPFTEPSVEVYGYIQGLGWVEMAGAGLLRPEVTEPAGVTMPAGAWGLGLDRLAMLFLGIKDIRNLYSDDIEYLRNRKVEY</sequence>
<evidence type="ECO:0000256" key="8">
    <source>
        <dbReference type="ARBA" id="ARBA00022842"/>
    </source>
</evidence>
<dbReference type="Pfam" id="PF01409">
    <property type="entry name" value="tRNA-synt_2d"/>
    <property type="match status" value="1"/>
</dbReference>
<evidence type="ECO:0000313" key="14">
    <source>
        <dbReference type="Proteomes" id="UP000245638"/>
    </source>
</evidence>
<evidence type="ECO:0000259" key="12">
    <source>
        <dbReference type="PROSITE" id="PS50862"/>
    </source>
</evidence>
<dbReference type="GO" id="GO:0006432">
    <property type="term" value="P:phenylalanyl-tRNA aminoacylation"/>
    <property type="evidence" value="ECO:0007669"/>
    <property type="project" value="UniProtKB-UniRule"/>
</dbReference>
<dbReference type="GO" id="GO:0005524">
    <property type="term" value="F:ATP binding"/>
    <property type="evidence" value="ECO:0007669"/>
    <property type="project" value="UniProtKB-UniRule"/>
</dbReference>
<dbReference type="GO" id="GO:0004826">
    <property type="term" value="F:phenylalanine-tRNA ligase activity"/>
    <property type="evidence" value="ECO:0007669"/>
    <property type="project" value="UniProtKB-UniRule"/>
</dbReference>
<evidence type="ECO:0000313" key="13">
    <source>
        <dbReference type="EMBL" id="PVU74667.1"/>
    </source>
</evidence>
<evidence type="ECO:0000256" key="10">
    <source>
        <dbReference type="ARBA" id="ARBA00023146"/>
    </source>
</evidence>